<dbReference type="PANTHER" id="PTHR47041">
    <property type="entry name" value="SEC14 CYTOSOLIC FACTOR FAMILY PROTEIN / PHOSPHOGLYCERIDE TRANSFER FAMILY PROTEIN"/>
    <property type="match status" value="1"/>
</dbReference>
<evidence type="ECO:0000259" key="1">
    <source>
        <dbReference type="PROSITE" id="PS50191"/>
    </source>
</evidence>
<dbReference type="Gene3D" id="3.40.525.10">
    <property type="entry name" value="CRAL-TRIO lipid binding domain"/>
    <property type="match status" value="1"/>
</dbReference>
<keyword evidence="3" id="KW-1185">Reference proteome</keyword>
<gene>
    <name evidence="2" type="ORF">AXF42_Ash017719</name>
</gene>
<dbReference type="Proteomes" id="UP000236161">
    <property type="component" value="Unassembled WGS sequence"/>
</dbReference>
<dbReference type="InterPro" id="IPR001251">
    <property type="entry name" value="CRAL-TRIO_dom"/>
</dbReference>
<evidence type="ECO:0000313" key="2">
    <source>
        <dbReference type="EMBL" id="PKA63251.1"/>
    </source>
</evidence>
<dbReference type="SMART" id="SM00516">
    <property type="entry name" value="SEC14"/>
    <property type="match status" value="1"/>
</dbReference>
<dbReference type="PANTHER" id="PTHR47041:SF2">
    <property type="entry name" value="SEC14 CYTOSOLIC FACTOR FAMILY PROTEIN _ PHOSPHOGLYCERIDE TRANSFER FAMILY PROTEIN"/>
    <property type="match status" value="1"/>
</dbReference>
<proteinExistence type="predicted"/>
<organism evidence="2 3">
    <name type="scientific">Apostasia shenzhenica</name>
    <dbReference type="NCBI Taxonomy" id="1088818"/>
    <lineage>
        <taxon>Eukaryota</taxon>
        <taxon>Viridiplantae</taxon>
        <taxon>Streptophyta</taxon>
        <taxon>Embryophyta</taxon>
        <taxon>Tracheophyta</taxon>
        <taxon>Spermatophyta</taxon>
        <taxon>Magnoliopsida</taxon>
        <taxon>Liliopsida</taxon>
        <taxon>Asparagales</taxon>
        <taxon>Orchidaceae</taxon>
        <taxon>Apostasioideae</taxon>
        <taxon>Apostasia</taxon>
    </lineage>
</organism>
<dbReference type="InterPro" id="IPR036865">
    <property type="entry name" value="CRAL-TRIO_dom_sf"/>
</dbReference>
<name>A0A2I0B662_9ASPA</name>
<dbReference type="EMBL" id="KZ451909">
    <property type="protein sequence ID" value="PKA63251.1"/>
    <property type="molecule type" value="Genomic_DNA"/>
</dbReference>
<protein>
    <recommendedName>
        <fullName evidence="1">CRAL-TRIO domain-containing protein</fullName>
    </recommendedName>
</protein>
<dbReference type="AlphaFoldDB" id="A0A2I0B662"/>
<dbReference type="Pfam" id="PF00650">
    <property type="entry name" value="CRAL_TRIO"/>
    <property type="match status" value="1"/>
</dbReference>
<feature type="domain" description="CRAL-TRIO" evidence="1">
    <location>
        <begin position="235"/>
        <end position="383"/>
    </location>
</feature>
<dbReference type="OrthoDB" id="1434354at2759"/>
<dbReference type="STRING" id="1088818.A0A2I0B662"/>
<sequence>MQTPKCPAVENMQKLSLVAASQEASLCRTVKDKLPSKPLRLSLNHSRELLSFTIKIAALETVRRLSKAWCPILWRVVQSFQLLSYPPFKWLQRWGPLGIIIRGAQKISRPLLLLSIITAFTDHSVACKGTADGVDDSQPLSDTLCNSSSDSMNTDEPSKGVVPDNWLLKLFSELEKQGISLPERFNENELHRFYTAANGDLACLTSSLKKTIRWRESYNILSSEELEVWSHLVFWHGFDVILRPSLVIRLGLACSSLAPHDRPRFAQAVVSQIDHGILGLTEEKDSSITVLMDCEGLSPSIFPMSMMRSFCTLVQDHYPNRLGTLLILRLPPAVLVIAQTFIQVLKPVTQEKLRIMRDDDHRLLFEFLRTVPAVLGGDCRCSRCIMLSANGNSDLIREISDDERTASETSDVFPLSERSAADLPYGGNCDHLLSAGAWAVSVAARGCVLARPVPVQVSLTRMAVWLVERTAVMAAWPARIEVTAVGTCSPGLRSCR</sequence>
<evidence type="ECO:0000313" key="3">
    <source>
        <dbReference type="Proteomes" id="UP000236161"/>
    </source>
</evidence>
<accession>A0A2I0B662</accession>
<dbReference type="CDD" id="cd00170">
    <property type="entry name" value="SEC14"/>
    <property type="match status" value="1"/>
</dbReference>
<dbReference type="SUPFAM" id="SSF52087">
    <property type="entry name" value="CRAL/TRIO domain"/>
    <property type="match status" value="1"/>
</dbReference>
<reference evidence="2 3" key="1">
    <citation type="journal article" date="2017" name="Nature">
        <title>The Apostasia genome and the evolution of orchids.</title>
        <authorList>
            <person name="Zhang G.Q."/>
            <person name="Liu K.W."/>
            <person name="Li Z."/>
            <person name="Lohaus R."/>
            <person name="Hsiao Y.Y."/>
            <person name="Niu S.C."/>
            <person name="Wang J.Y."/>
            <person name="Lin Y.C."/>
            <person name="Xu Q."/>
            <person name="Chen L.J."/>
            <person name="Yoshida K."/>
            <person name="Fujiwara S."/>
            <person name="Wang Z.W."/>
            <person name="Zhang Y.Q."/>
            <person name="Mitsuda N."/>
            <person name="Wang M."/>
            <person name="Liu G.H."/>
            <person name="Pecoraro L."/>
            <person name="Huang H.X."/>
            <person name="Xiao X.J."/>
            <person name="Lin M."/>
            <person name="Wu X.Y."/>
            <person name="Wu W.L."/>
            <person name="Chen Y.Y."/>
            <person name="Chang S.B."/>
            <person name="Sakamoto S."/>
            <person name="Ohme-Takagi M."/>
            <person name="Yagi M."/>
            <person name="Zeng S.J."/>
            <person name="Shen C.Y."/>
            <person name="Yeh C.M."/>
            <person name="Luo Y.B."/>
            <person name="Tsai W.C."/>
            <person name="Van de Peer Y."/>
            <person name="Liu Z.J."/>
        </authorList>
    </citation>
    <scope>NUCLEOTIDE SEQUENCE [LARGE SCALE GENOMIC DNA]</scope>
    <source>
        <strain evidence="3">cv. Shenzhen</strain>
        <tissue evidence="2">Stem</tissue>
    </source>
</reference>
<dbReference type="PROSITE" id="PS50191">
    <property type="entry name" value="CRAL_TRIO"/>
    <property type="match status" value="1"/>
</dbReference>